<dbReference type="RefSeq" id="XP_040691403.1">
    <property type="nucleotide sequence ID" value="XM_040835095.1"/>
</dbReference>
<protein>
    <submittedName>
        <fullName evidence="2">Uncharacterized protein</fullName>
    </submittedName>
</protein>
<proteinExistence type="predicted"/>
<feature type="compositionally biased region" description="Basic and acidic residues" evidence="1">
    <location>
        <begin position="1"/>
        <end position="23"/>
    </location>
</feature>
<dbReference type="AlphaFoldDB" id="A0A1L9RSB7"/>
<organism evidence="2 3">
    <name type="scientific">Aspergillus wentii DTO 134E9</name>
    <dbReference type="NCBI Taxonomy" id="1073089"/>
    <lineage>
        <taxon>Eukaryota</taxon>
        <taxon>Fungi</taxon>
        <taxon>Dikarya</taxon>
        <taxon>Ascomycota</taxon>
        <taxon>Pezizomycotina</taxon>
        <taxon>Eurotiomycetes</taxon>
        <taxon>Eurotiomycetidae</taxon>
        <taxon>Eurotiales</taxon>
        <taxon>Aspergillaceae</taxon>
        <taxon>Aspergillus</taxon>
        <taxon>Aspergillus subgen. Cremei</taxon>
    </lineage>
</organism>
<evidence type="ECO:0000313" key="2">
    <source>
        <dbReference type="EMBL" id="OJJ37727.1"/>
    </source>
</evidence>
<name>A0A1L9RSB7_ASPWE</name>
<dbReference type="Proteomes" id="UP000184383">
    <property type="component" value="Unassembled WGS sequence"/>
</dbReference>
<evidence type="ECO:0000313" key="3">
    <source>
        <dbReference type="Proteomes" id="UP000184383"/>
    </source>
</evidence>
<accession>A0A1L9RSB7</accession>
<keyword evidence="3" id="KW-1185">Reference proteome</keyword>
<feature type="compositionally biased region" description="Basic and acidic residues" evidence="1">
    <location>
        <begin position="42"/>
        <end position="59"/>
    </location>
</feature>
<dbReference type="GeneID" id="63750943"/>
<evidence type="ECO:0000256" key="1">
    <source>
        <dbReference type="SAM" id="MobiDB-lite"/>
    </source>
</evidence>
<reference evidence="3" key="1">
    <citation type="journal article" date="2017" name="Genome Biol.">
        <title>Comparative genomics reveals high biological diversity and specific adaptations in the industrially and medically important fungal genus Aspergillus.</title>
        <authorList>
            <person name="de Vries R.P."/>
            <person name="Riley R."/>
            <person name="Wiebenga A."/>
            <person name="Aguilar-Osorio G."/>
            <person name="Amillis S."/>
            <person name="Uchima C.A."/>
            <person name="Anderluh G."/>
            <person name="Asadollahi M."/>
            <person name="Askin M."/>
            <person name="Barry K."/>
            <person name="Battaglia E."/>
            <person name="Bayram O."/>
            <person name="Benocci T."/>
            <person name="Braus-Stromeyer S.A."/>
            <person name="Caldana C."/>
            <person name="Canovas D."/>
            <person name="Cerqueira G.C."/>
            <person name="Chen F."/>
            <person name="Chen W."/>
            <person name="Choi C."/>
            <person name="Clum A."/>
            <person name="Dos Santos R.A."/>
            <person name="Damasio A.R."/>
            <person name="Diallinas G."/>
            <person name="Emri T."/>
            <person name="Fekete E."/>
            <person name="Flipphi M."/>
            <person name="Freyberg S."/>
            <person name="Gallo A."/>
            <person name="Gournas C."/>
            <person name="Habgood R."/>
            <person name="Hainaut M."/>
            <person name="Harispe M.L."/>
            <person name="Henrissat B."/>
            <person name="Hilden K.S."/>
            <person name="Hope R."/>
            <person name="Hossain A."/>
            <person name="Karabika E."/>
            <person name="Karaffa L."/>
            <person name="Karanyi Z."/>
            <person name="Krasevec N."/>
            <person name="Kuo A."/>
            <person name="Kusch H."/>
            <person name="LaButti K."/>
            <person name="Lagendijk E.L."/>
            <person name="Lapidus A."/>
            <person name="Levasseur A."/>
            <person name="Lindquist E."/>
            <person name="Lipzen A."/>
            <person name="Logrieco A.F."/>
            <person name="MacCabe A."/>
            <person name="Maekelae M.R."/>
            <person name="Malavazi I."/>
            <person name="Melin P."/>
            <person name="Meyer V."/>
            <person name="Mielnichuk N."/>
            <person name="Miskei M."/>
            <person name="Molnar A.P."/>
            <person name="Mule G."/>
            <person name="Ngan C.Y."/>
            <person name="Orejas M."/>
            <person name="Orosz E."/>
            <person name="Ouedraogo J.P."/>
            <person name="Overkamp K.M."/>
            <person name="Park H.-S."/>
            <person name="Perrone G."/>
            <person name="Piumi F."/>
            <person name="Punt P.J."/>
            <person name="Ram A.F."/>
            <person name="Ramon A."/>
            <person name="Rauscher S."/>
            <person name="Record E."/>
            <person name="Riano-Pachon D.M."/>
            <person name="Robert V."/>
            <person name="Roehrig J."/>
            <person name="Ruller R."/>
            <person name="Salamov A."/>
            <person name="Salih N.S."/>
            <person name="Samson R.A."/>
            <person name="Sandor E."/>
            <person name="Sanguinetti M."/>
            <person name="Schuetze T."/>
            <person name="Sepcic K."/>
            <person name="Shelest E."/>
            <person name="Sherlock G."/>
            <person name="Sophianopoulou V."/>
            <person name="Squina F.M."/>
            <person name="Sun H."/>
            <person name="Susca A."/>
            <person name="Todd R.B."/>
            <person name="Tsang A."/>
            <person name="Unkles S.E."/>
            <person name="van de Wiele N."/>
            <person name="van Rossen-Uffink D."/>
            <person name="Oliveira J.V."/>
            <person name="Vesth T.C."/>
            <person name="Visser J."/>
            <person name="Yu J.-H."/>
            <person name="Zhou M."/>
            <person name="Andersen M.R."/>
            <person name="Archer D.B."/>
            <person name="Baker S.E."/>
            <person name="Benoit I."/>
            <person name="Brakhage A.A."/>
            <person name="Braus G.H."/>
            <person name="Fischer R."/>
            <person name="Frisvad J.C."/>
            <person name="Goldman G.H."/>
            <person name="Houbraken J."/>
            <person name="Oakley B."/>
            <person name="Pocsi I."/>
            <person name="Scazzocchio C."/>
            <person name="Seiboth B."/>
            <person name="vanKuyk P.A."/>
            <person name="Wortman J."/>
            <person name="Dyer P.S."/>
            <person name="Grigoriev I.V."/>
        </authorList>
    </citation>
    <scope>NUCLEOTIDE SEQUENCE [LARGE SCALE GENOMIC DNA]</scope>
    <source>
        <strain evidence="3">DTO 134E9</strain>
    </source>
</reference>
<dbReference type="EMBL" id="KV878211">
    <property type="protein sequence ID" value="OJJ37727.1"/>
    <property type="molecule type" value="Genomic_DNA"/>
</dbReference>
<sequence length="82" mass="9787">MEKYDEREEEEKKKRNRGNEERFWTLGDENQLGKEQLFESGEEGRKKEQGREDGKSTKGERNHCLVMCCERVGVIQRIHTSR</sequence>
<feature type="region of interest" description="Disordered" evidence="1">
    <location>
        <begin position="1"/>
        <end position="59"/>
    </location>
</feature>
<dbReference type="VEuPathDB" id="FungiDB:ASPWEDRAFT_39463"/>
<gene>
    <name evidence="2" type="ORF">ASPWEDRAFT_39463</name>
</gene>